<protein>
    <recommendedName>
        <fullName evidence="2">Thymidylate synthase</fullName>
    </recommendedName>
</protein>
<keyword evidence="4" id="KW-0808">Transferase</keyword>
<dbReference type="Ensembl" id="ENSHHUT00000045935.1">
    <property type="protein sequence ID" value="ENSHHUP00000044287.1"/>
    <property type="gene ID" value="ENSHHUG00000027115.1"/>
</dbReference>
<name>A0A4W5N0R9_9TELE</name>
<dbReference type="Proteomes" id="UP000314982">
    <property type="component" value="Unassembled WGS sequence"/>
</dbReference>
<feature type="domain" description="Thymidylate synthase/dCMP hydroxymethylase" evidence="5">
    <location>
        <begin position="2"/>
        <end position="110"/>
    </location>
</feature>
<keyword evidence="7" id="KW-1185">Reference proteome</keyword>
<proteinExistence type="predicted"/>
<keyword evidence="3" id="KW-0489">Methyltransferase</keyword>
<comment type="pathway">
    <text evidence="1">Pyrimidine metabolism; dTTP biosynthesis.</text>
</comment>
<dbReference type="GeneTree" id="ENSGT00390000014786"/>
<dbReference type="AlphaFoldDB" id="A0A4W5N0R9"/>
<dbReference type="PANTHER" id="PTHR11548:SF2">
    <property type="entry name" value="THYMIDYLATE SYNTHASE"/>
    <property type="match status" value="1"/>
</dbReference>
<dbReference type="CDD" id="cd00351">
    <property type="entry name" value="TS_Pyrimidine_HMase"/>
    <property type="match status" value="1"/>
</dbReference>
<evidence type="ECO:0000313" key="7">
    <source>
        <dbReference type="Proteomes" id="UP000314982"/>
    </source>
</evidence>
<accession>A0A4W5N0R9</accession>
<dbReference type="InterPro" id="IPR036926">
    <property type="entry name" value="Thymidate_synth/dCMP_Mease_sf"/>
</dbReference>
<evidence type="ECO:0000256" key="3">
    <source>
        <dbReference type="ARBA" id="ARBA00022603"/>
    </source>
</evidence>
<dbReference type="GO" id="GO:0005739">
    <property type="term" value="C:mitochondrion"/>
    <property type="evidence" value="ECO:0007669"/>
    <property type="project" value="TreeGrafter"/>
</dbReference>
<dbReference type="GO" id="GO:0005829">
    <property type="term" value="C:cytosol"/>
    <property type="evidence" value="ECO:0007669"/>
    <property type="project" value="TreeGrafter"/>
</dbReference>
<dbReference type="STRING" id="62062.ENSHHUP00000044287"/>
<dbReference type="GO" id="GO:0006235">
    <property type="term" value="P:dTTP biosynthetic process"/>
    <property type="evidence" value="ECO:0007669"/>
    <property type="project" value="UniProtKB-UniPathway"/>
</dbReference>
<organism evidence="6 7">
    <name type="scientific">Hucho hucho</name>
    <name type="common">huchen</name>
    <dbReference type="NCBI Taxonomy" id="62062"/>
    <lineage>
        <taxon>Eukaryota</taxon>
        <taxon>Metazoa</taxon>
        <taxon>Chordata</taxon>
        <taxon>Craniata</taxon>
        <taxon>Vertebrata</taxon>
        <taxon>Euteleostomi</taxon>
        <taxon>Actinopterygii</taxon>
        <taxon>Neopterygii</taxon>
        <taxon>Teleostei</taxon>
        <taxon>Protacanthopterygii</taxon>
        <taxon>Salmoniformes</taxon>
        <taxon>Salmonidae</taxon>
        <taxon>Salmoninae</taxon>
        <taxon>Hucho</taxon>
    </lineage>
</organism>
<dbReference type="GO" id="GO:0004799">
    <property type="term" value="F:thymidylate synthase activity"/>
    <property type="evidence" value="ECO:0007669"/>
    <property type="project" value="TreeGrafter"/>
</dbReference>
<evidence type="ECO:0000313" key="6">
    <source>
        <dbReference type="Ensembl" id="ENSHHUP00000044287.1"/>
    </source>
</evidence>
<evidence type="ECO:0000256" key="2">
    <source>
        <dbReference type="ARBA" id="ARBA00015931"/>
    </source>
</evidence>
<dbReference type="GO" id="GO:0006231">
    <property type="term" value="P:dTMP biosynthetic process"/>
    <property type="evidence" value="ECO:0007669"/>
    <property type="project" value="TreeGrafter"/>
</dbReference>
<dbReference type="Pfam" id="PF00303">
    <property type="entry name" value="Thymidylat_synt"/>
    <property type="match status" value="1"/>
</dbReference>
<evidence type="ECO:0000256" key="4">
    <source>
        <dbReference type="ARBA" id="ARBA00022679"/>
    </source>
</evidence>
<reference evidence="6" key="3">
    <citation type="submission" date="2025-09" db="UniProtKB">
        <authorList>
            <consortium name="Ensembl"/>
        </authorList>
    </citation>
    <scope>IDENTIFICATION</scope>
</reference>
<evidence type="ECO:0000259" key="5">
    <source>
        <dbReference type="Pfam" id="PF00303"/>
    </source>
</evidence>
<sequence>RKGFFWKGILEELLWFIKGSTNAKELSEKGVKIWNANVSQQFLDKMGFRDQGDLGPVYSFQWRHYGAEYRNMHSDYTGQGVDHLQKVDTIKTNPEESSCERHMALPPCHLYQFSGDMGLGVPFNIATYALLTYMIAHITGLEVGCKKKQINIHHFVCPSKIQPFPKLKLIRTIVDYNPNRIIKMQMAV</sequence>
<reference evidence="7" key="1">
    <citation type="submission" date="2018-06" db="EMBL/GenBank/DDBJ databases">
        <title>Genome assembly of Danube salmon.</title>
        <authorList>
            <person name="Macqueen D.J."/>
            <person name="Gundappa M.K."/>
        </authorList>
    </citation>
    <scope>NUCLEOTIDE SEQUENCE [LARGE SCALE GENOMIC DNA]</scope>
</reference>
<dbReference type="InterPro" id="IPR045097">
    <property type="entry name" value="Thymidate_synth/dCMP_Mease"/>
</dbReference>
<dbReference type="InterPro" id="IPR023451">
    <property type="entry name" value="Thymidate_synth/dCMP_Mease_dom"/>
</dbReference>
<dbReference type="GO" id="GO:0032259">
    <property type="term" value="P:methylation"/>
    <property type="evidence" value="ECO:0007669"/>
    <property type="project" value="UniProtKB-KW"/>
</dbReference>
<dbReference type="UniPathway" id="UPA00575"/>
<reference evidence="6" key="2">
    <citation type="submission" date="2025-08" db="UniProtKB">
        <authorList>
            <consortium name="Ensembl"/>
        </authorList>
    </citation>
    <scope>IDENTIFICATION</scope>
</reference>
<dbReference type="Gene3D" id="3.30.572.10">
    <property type="entry name" value="Thymidylate synthase/dCMP hydroxymethylase domain"/>
    <property type="match status" value="2"/>
</dbReference>
<dbReference type="SUPFAM" id="SSF55831">
    <property type="entry name" value="Thymidylate synthase/dCMP hydroxymethylase"/>
    <property type="match status" value="1"/>
</dbReference>
<dbReference type="PANTHER" id="PTHR11548">
    <property type="entry name" value="THYMIDYLATE SYNTHASE 1"/>
    <property type="match status" value="1"/>
</dbReference>
<evidence type="ECO:0000256" key="1">
    <source>
        <dbReference type="ARBA" id="ARBA00004992"/>
    </source>
</evidence>